<accession>A0A4Y2IYA2</accession>
<dbReference type="AlphaFoldDB" id="A0A4Y2IYA2"/>
<reference evidence="1 2" key="1">
    <citation type="journal article" date="2019" name="Sci. Rep.">
        <title>Orb-weaving spider Araneus ventricosus genome elucidates the spidroin gene catalogue.</title>
        <authorList>
            <person name="Kono N."/>
            <person name="Nakamura H."/>
            <person name="Ohtoshi R."/>
            <person name="Moran D.A.P."/>
            <person name="Shinohara A."/>
            <person name="Yoshida Y."/>
            <person name="Fujiwara M."/>
            <person name="Mori M."/>
            <person name="Tomita M."/>
            <person name="Arakawa K."/>
        </authorList>
    </citation>
    <scope>NUCLEOTIDE SEQUENCE [LARGE SCALE GENOMIC DNA]</scope>
</reference>
<keyword evidence="2" id="KW-1185">Reference proteome</keyword>
<protein>
    <submittedName>
        <fullName evidence="1">Uncharacterized protein</fullName>
    </submittedName>
</protein>
<gene>
    <name evidence="1" type="ORF">AVEN_48253_1</name>
</gene>
<dbReference type="Proteomes" id="UP000499080">
    <property type="component" value="Unassembled WGS sequence"/>
</dbReference>
<evidence type="ECO:0000313" key="1">
    <source>
        <dbReference type="EMBL" id="GBM82645.1"/>
    </source>
</evidence>
<proteinExistence type="predicted"/>
<dbReference type="EMBL" id="BGPR01003023">
    <property type="protein sequence ID" value="GBM82645.1"/>
    <property type="molecule type" value="Genomic_DNA"/>
</dbReference>
<name>A0A4Y2IYA2_ARAVE</name>
<organism evidence="1 2">
    <name type="scientific">Araneus ventricosus</name>
    <name type="common">Orbweaver spider</name>
    <name type="synonym">Epeira ventricosa</name>
    <dbReference type="NCBI Taxonomy" id="182803"/>
    <lineage>
        <taxon>Eukaryota</taxon>
        <taxon>Metazoa</taxon>
        <taxon>Ecdysozoa</taxon>
        <taxon>Arthropoda</taxon>
        <taxon>Chelicerata</taxon>
        <taxon>Arachnida</taxon>
        <taxon>Araneae</taxon>
        <taxon>Araneomorphae</taxon>
        <taxon>Entelegynae</taxon>
        <taxon>Araneoidea</taxon>
        <taxon>Araneidae</taxon>
        <taxon>Araneus</taxon>
    </lineage>
</organism>
<evidence type="ECO:0000313" key="2">
    <source>
        <dbReference type="Proteomes" id="UP000499080"/>
    </source>
</evidence>
<comment type="caution">
    <text evidence="1">The sequence shown here is derived from an EMBL/GenBank/DDBJ whole genome shotgun (WGS) entry which is preliminary data.</text>
</comment>
<sequence>MINFKDTALPIVLEWEKKLVPIETQESTTLAMEEISIESTRRSYSIRDPSLHMELQKSSEQKSKEKCLITINTKSDVFSNINLPMLLNRCFSITVTYTNGLMLMPGRFYVWMRTLFTRKKALNSSHKIFLTF</sequence>